<reference evidence="1" key="1">
    <citation type="submission" date="2023-10" db="EMBL/GenBank/DDBJ databases">
        <title>Genome assemblies of two species of porcelain crab, Petrolisthes cinctipes and Petrolisthes manimaculis (Anomura: Porcellanidae).</title>
        <authorList>
            <person name="Angst P."/>
        </authorList>
    </citation>
    <scope>NUCLEOTIDE SEQUENCE</scope>
    <source>
        <strain evidence="1">PB745_01</strain>
        <tissue evidence="1">Gill</tissue>
    </source>
</reference>
<keyword evidence="2" id="KW-1185">Reference proteome</keyword>
<dbReference type="EMBL" id="JAWQEG010000113">
    <property type="protein sequence ID" value="KAK3894396.1"/>
    <property type="molecule type" value="Genomic_DNA"/>
</dbReference>
<sequence length="123" mass="13761">MALKAASINLRHAIMHDDFSTACASVANRENTNVTSPSPPDCRLHHGTKTGIEVSVASFFVWQITGKKNRYATARQDVEVVIVVDYDLSVDTRQNWGALKRAQHPQAHRDVTSVFFDNRPRTV</sequence>
<evidence type="ECO:0000313" key="1">
    <source>
        <dbReference type="EMBL" id="KAK3894396.1"/>
    </source>
</evidence>
<dbReference type="AlphaFoldDB" id="A0AAE1L2U9"/>
<name>A0AAE1L2U9_PETCI</name>
<protein>
    <submittedName>
        <fullName evidence="1">Uncharacterized protein</fullName>
    </submittedName>
</protein>
<organism evidence="1 2">
    <name type="scientific">Petrolisthes cinctipes</name>
    <name type="common">Flat porcelain crab</name>
    <dbReference type="NCBI Taxonomy" id="88211"/>
    <lineage>
        <taxon>Eukaryota</taxon>
        <taxon>Metazoa</taxon>
        <taxon>Ecdysozoa</taxon>
        <taxon>Arthropoda</taxon>
        <taxon>Crustacea</taxon>
        <taxon>Multicrustacea</taxon>
        <taxon>Malacostraca</taxon>
        <taxon>Eumalacostraca</taxon>
        <taxon>Eucarida</taxon>
        <taxon>Decapoda</taxon>
        <taxon>Pleocyemata</taxon>
        <taxon>Anomura</taxon>
        <taxon>Galatheoidea</taxon>
        <taxon>Porcellanidae</taxon>
        <taxon>Petrolisthes</taxon>
    </lineage>
</organism>
<gene>
    <name evidence="1" type="ORF">Pcinc_001856</name>
</gene>
<accession>A0AAE1L2U9</accession>
<evidence type="ECO:0000313" key="2">
    <source>
        <dbReference type="Proteomes" id="UP001286313"/>
    </source>
</evidence>
<dbReference type="Proteomes" id="UP001286313">
    <property type="component" value="Unassembled WGS sequence"/>
</dbReference>
<comment type="caution">
    <text evidence="1">The sequence shown here is derived from an EMBL/GenBank/DDBJ whole genome shotgun (WGS) entry which is preliminary data.</text>
</comment>
<proteinExistence type="predicted"/>